<protein>
    <submittedName>
        <fullName evidence="1">DNA polymerase III DnaE</fullName>
    </submittedName>
</protein>
<dbReference type="EMBL" id="CABHNW010000030">
    <property type="protein sequence ID" value="VUX33455.1"/>
    <property type="molecule type" value="Genomic_DNA"/>
</dbReference>
<organism evidence="1 2">
    <name type="scientific">Blautia luti</name>
    <dbReference type="NCBI Taxonomy" id="89014"/>
    <lineage>
        <taxon>Bacteria</taxon>
        <taxon>Bacillati</taxon>
        <taxon>Bacillota</taxon>
        <taxon>Clostridia</taxon>
        <taxon>Lachnospirales</taxon>
        <taxon>Lachnospiraceae</taxon>
        <taxon>Blautia</taxon>
    </lineage>
</organism>
<reference evidence="1 2" key="1">
    <citation type="submission" date="2019-07" db="EMBL/GenBank/DDBJ databases">
        <authorList>
            <person name="Hibberd C M."/>
            <person name="Gehrig L. J."/>
            <person name="Chang H.-W."/>
            <person name="Venkatesh S."/>
        </authorList>
    </citation>
    <scope>NUCLEOTIDE SEQUENCE [LARGE SCALE GENOMIC DNA]</scope>
    <source>
        <strain evidence="1">Blautia_luti_SSTS_Bg7063</strain>
    </source>
</reference>
<dbReference type="Proteomes" id="UP000408482">
    <property type="component" value="Unassembled WGS sequence"/>
</dbReference>
<evidence type="ECO:0000313" key="1">
    <source>
        <dbReference type="EMBL" id="VUX33455.1"/>
    </source>
</evidence>
<accession>A0A564VLQ2</accession>
<keyword evidence="2" id="KW-1185">Reference proteome</keyword>
<proteinExistence type="predicted"/>
<sequence length="83" mass="9743">MPRELWLQFESREEYAKAETGLVDDLMESRGNSTVVIYLKDVKAMKKLPPAYQVHIEDPWLERMCKKYGSSNVKIVERVLKNL</sequence>
<gene>
    <name evidence="1" type="ORF">RSSSTS7063_02592</name>
</gene>
<dbReference type="AlphaFoldDB" id="A0A564VLQ2"/>
<name>A0A564VLQ2_9FIRM</name>
<evidence type="ECO:0000313" key="2">
    <source>
        <dbReference type="Proteomes" id="UP000408482"/>
    </source>
</evidence>